<gene>
    <name evidence="1" type="ORF">METZ01_LOCUS410006</name>
</gene>
<reference evidence="1" key="1">
    <citation type="submission" date="2018-05" db="EMBL/GenBank/DDBJ databases">
        <authorList>
            <person name="Lanie J.A."/>
            <person name="Ng W.-L."/>
            <person name="Kazmierczak K.M."/>
            <person name="Andrzejewski T.M."/>
            <person name="Davidsen T.M."/>
            <person name="Wayne K.J."/>
            <person name="Tettelin H."/>
            <person name="Glass J.I."/>
            <person name="Rusch D."/>
            <person name="Podicherti R."/>
            <person name="Tsui H.-C.T."/>
            <person name="Winkler M.E."/>
        </authorList>
    </citation>
    <scope>NUCLEOTIDE SEQUENCE</scope>
</reference>
<dbReference type="AlphaFoldDB" id="A0A382WEG0"/>
<dbReference type="PROSITE" id="PS52008">
    <property type="entry name" value="GH81"/>
    <property type="match status" value="1"/>
</dbReference>
<dbReference type="InterPro" id="IPR005200">
    <property type="entry name" value="Endo-beta-glucanase"/>
</dbReference>
<name>A0A382WEG0_9ZZZZ</name>
<proteinExistence type="predicted"/>
<dbReference type="Gene3D" id="2.70.98.30">
    <property type="entry name" value="Golgi alpha-mannosidase II, domain 4"/>
    <property type="match status" value="1"/>
</dbReference>
<evidence type="ECO:0000313" key="1">
    <source>
        <dbReference type="EMBL" id="SVD57152.1"/>
    </source>
</evidence>
<organism evidence="1">
    <name type="scientific">marine metagenome</name>
    <dbReference type="NCBI Taxonomy" id="408172"/>
    <lineage>
        <taxon>unclassified sequences</taxon>
        <taxon>metagenomes</taxon>
        <taxon>ecological metagenomes</taxon>
    </lineage>
</organism>
<accession>A0A382WEG0</accession>
<sequence length="235" mass="25480">MKNLINALIIIFSITHATFSQIVQVGAGSYTTTFPGVDEAGRNSYPSGEPQVSGNAIGKPVPTNDWWSKLIKENHADNLFNYPITLKTTNEGLIVTHIPWGVIGDSAPIEVGLTDLITNKATVSDFSDWTVTMNWNDGSHNLQATSGIGMPFLYYTKGSTDIVEIKVNSGTTTISNEILIIENAANNKDFVFYGPIGSTWSQSGNIYTSTLDGKNYWSMAMLPDVSTSVSTIAEE</sequence>
<protein>
    <submittedName>
        <fullName evidence="1">Uncharacterized protein</fullName>
    </submittedName>
</protein>
<dbReference type="GO" id="GO:0052861">
    <property type="term" value="F:endo-1,3(4)-beta-glucanase activity"/>
    <property type="evidence" value="ECO:0007669"/>
    <property type="project" value="InterPro"/>
</dbReference>
<feature type="non-terminal residue" evidence="1">
    <location>
        <position position="235"/>
    </location>
</feature>
<dbReference type="EMBL" id="UINC01159194">
    <property type="protein sequence ID" value="SVD57152.1"/>
    <property type="molecule type" value="Genomic_DNA"/>
</dbReference>